<reference evidence="1" key="1">
    <citation type="submission" date="2022-08" db="EMBL/GenBank/DDBJ databases">
        <title>Genome Sequence of the sulphate-reducing bacterium, Pseudodesulfovibrio portus JCM14722.</title>
        <authorList>
            <person name="Kondo R."/>
            <person name="Kataoka T."/>
        </authorList>
    </citation>
    <scope>NUCLEOTIDE SEQUENCE</scope>
    <source>
        <strain evidence="1">JCM 14722</strain>
    </source>
</reference>
<evidence type="ECO:0008006" key="3">
    <source>
        <dbReference type="Google" id="ProtNLM"/>
    </source>
</evidence>
<accession>A0ABN6RQR9</accession>
<evidence type="ECO:0000313" key="1">
    <source>
        <dbReference type="EMBL" id="BDQ33221.1"/>
    </source>
</evidence>
<dbReference type="RefSeq" id="WP_264983275.1">
    <property type="nucleotide sequence ID" value="NZ_AP026708.1"/>
</dbReference>
<protein>
    <recommendedName>
        <fullName evidence="3">Pancreas/duodenum homeobox protein 1</fullName>
    </recommendedName>
</protein>
<dbReference type="EMBL" id="AP026708">
    <property type="protein sequence ID" value="BDQ33221.1"/>
    <property type="molecule type" value="Genomic_DNA"/>
</dbReference>
<organism evidence="1 2">
    <name type="scientific">Pseudodesulfovibrio portus</name>
    <dbReference type="NCBI Taxonomy" id="231439"/>
    <lineage>
        <taxon>Bacteria</taxon>
        <taxon>Pseudomonadati</taxon>
        <taxon>Thermodesulfobacteriota</taxon>
        <taxon>Desulfovibrionia</taxon>
        <taxon>Desulfovibrionales</taxon>
        <taxon>Desulfovibrionaceae</taxon>
    </lineage>
</organism>
<keyword evidence="2" id="KW-1185">Reference proteome</keyword>
<gene>
    <name evidence="1" type="ORF">JCM14722_07630</name>
</gene>
<dbReference type="Proteomes" id="UP001061361">
    <property type="component" value="Chromosome"/>
</dbReference>
<sequence>MSRYGDIFTDEKLRAIFPSQRTDDFFEALFGDAEEGSYDIELGYVGANDAALDFELRLSQRPGKCLACNLTYGLPQVFARHPVINVNGIADAVAEAVGSASASWQFGVTREMSRELHVIPLTITLG</sequence>
<proteinExistence type="predicted"/>
<evidence type="ECO:0000313" key="2">
    <source>
        <dbReference type="Proteomes" id="UP001061361"/>
    </source>
</evidence>
<name>A0ABN6RQR9_9BACT</name>